<dbReference type="AlphaFoldDB" id="A0A5J4L5H2"/>
<organism evidence="1">
    <name type="scientific">hot springs metagenome</name>
    <dbReference type="NCBI Taxonomy" id="433727"/>
    <lineage>
        <taxon>unclassified sequences</taxon>
        <taxon>metagenomes</taxon>
        <taxon>ecological metagenomes</taxon>
    </lineage>
</organism>
<dbReference type="EMBL" id="BLAB01000001">
    <property type="protein sequence ID" value="GER94091.1"/>
    <property type="molecule type" value="Genomic_DNA"/>
</dbReference>
<protein>
    <submittedName>
        <fullName evidence="1">Uncharacterized protein</fullName>
    </submittedName>
</protein>
<comment type="caution">
    <text evidence="1">The sequence shown here is derived from an EMBL/GenBank/DDBJ whole genome shotgun (WGS) entry which is preliminary data.</text>
</comment>
<name>A0A5J4L5H2_9ZZZZ</name>
<evidence type="ECO:0000313" key="1">
    <source>
        <dbReference type="EMBL" id="GER94091.1"/>
    </source>
</evidence>
<sequence>MWDIKFVKTDADAVEWYQFHLNHVGYKGLCVMKAGLMQRYFI</sequence>
<reference evidence="1" key="1">
    <citation type="submission" date="2019-10" db="EMBL/GenBank/DDBJ databases">
        <title>Metagenomic sequencing of thiosulfate-disproportionating enrichment culture.</title>
        <authorList>
            <person name="Umezawa K."/>
            <person name="Kojima H."/>
            <person name="Fukui M."/>
        </authorList>
    </citation>
    <scope>NUCLEOTIDE SEQUENCE</scope>
    <source>
        <strain evidence="1">45J</strain>
    </source>
</reference>
<gene>
    <name evidence="1" type="ORF">A45J_1849</name>
</gene>
<proteinExistence type="predicted"/>
<accession>A0A5J4L5H2</accession>